<feature type="transmembrane region" description="Helical" evidence="1">
    <location>
        <begin position="139"/>
        <end position="163"/>
    </location>
</feature>
<evidence type="ECO:0000313" key="3">
    <source>
        <dbReference type="Proteomes" id="UP000692954"/>
    </source>
</evidence>
<comment type="caution">
    <text evidence="2">The sequence shown here is derived from an EMBL/GenBank/DDBJ whole genome shotgun (WGS) entry which is preliminary data.</text>
</comment>
<dbReference type="EMBL" id="CAJJDN010000112">
    <property type="protein sequence ID" value="CAD8117067.1"/>
    <property type="molecule type" value="Genomic_DNA"/>
</dbReference>
<keyword evidence="3" id="KW-1185">Reference proteome</keyword>
<reference evidence="2" key="1">
    <citation type="submission" date="2021-01" db="EMBL/GenBank/DDBJ databases">
        <authorList>
            <consortium name="Genoscope - CEA"/>
            <person name="William W."/>
        </authorList>
    </citation>
    <scope>NUCLEOTIDE SEQUENCE</scope>
</reference>
<sequence>MFEQQFTQQFTRHNRISENLKKIHVQQKYTFDTLYDDIGVGFINQSFIFKIIQKKLKIKSALFLAITFFLFLSAYSMVTSYISHLMLIGYAILQTNYEIQRQKDSKKQLLIFWFIFSTDILIENYFARDKFTLIRYTKFLIVHACFMYRLSILSFILQLYNLLTIGKSFTSPQNSKKSYFK</sequence>
<organism evidence="2 3">
    <name type="scientific">Paramecium sonneborni</name>
    <dbReference type="NCBI Taxonomy" id="65129"/>
    <lineage>
        <taxon>Eukaryota</taxon>
        <taxon>Sar</taxon>
        <taxon>Alveolata</taxon>
        <taxon>Ciliophora</taxon>
        <taxon>Intramacronucleata</taxon>
        <taxon>Oligohymenophorea</taxon>
        <taxon>Peniculida</taxon>
        <taxon>Parameciidae</taxon>
        <taxon>Paramecium</taxon>
    </lineage>
</organism>
<protein>
    <recommendedName>
        <fullName evidence="4">Transmembrane protein</fullName>
    </recommendedName>
</protein>
<feature type="transmembrane region" description="Helical" evidence="1">
    <location>
        <begin position="56"/>
        <end position="75"/>
    </location>
</feature>
<gene>
    <name evidence="2" type="ORF">PSON_ATCC_30995.1.T1120203</name>
</gene>
<evidence type="ECO:0000256" key="1">
    <source>
        <dbReference type="SAM" id="Phobius"/>
    </source>
</evidence>
<name>A0A8S1QR37_9CILI</name>
<dbReference type="AlphaFoldDB" id="A0A8S1QR37"/>
<evidence type="ECO:0000313" key="2">
    <source>
        <dbReference type="EMBL" id="CAD8117067.1"/>
    </source>
</evidence>
<evidence type="ECO:0008006" key="4">
    <source>
        <dbReference type="Google" id="ProtNLM"/>
    </source>
</evidence>
<keyword evidence="1" id="KW-1133">Transmembrane helix</keyword>
<dbReference type="OrthoDB" id="286970at2759"/>
<keyword evidence="1" id="KW-0812">Transmembrane</keyword>
<feature type="transmembrane region" description="Helical" evidence="1">
    <location>
        <begin position="109"/>
        <end position="127"/>
    </location>
</feature>
<accession>A0A8S1QR37</accession>
<proteinExistence type="predicted"/>
<dbReference type="Proteomes" id="UP000692954">
    <property type="component" value="Unassembled WGS sequence"/>
</dbReference>
<keyword evidence="1" id="KW-0472">Membrane</keyword>